<comment type="caution">
    <text evidence="8">The sequence shown here is derived from an EMBL/GenBank/DDBJ whole genome shotgun (WGS) entry which is preliminary data.</text>
</comment>
<evidence type="ECO:0000313" key="9">
    <source>
        <dbReference type="Proteomes" id="UP000529637"/>
    </source>
</evidence>
<keyword evidence="3" id="KW-0479">Metal-binding</keyword>
<dbReference type="GO" id="GO:0051603">
    <property type="term" value="P:proteolysis involved in protein catabolic process"/>
    <property type="evidence" value="ECO:0007669"/>
    <property type="project" value="TreeGrafter"/>
</dbReference>
<dbReference type="GO" id="GO:0046872">
    <property type="term" value="F:metal ion binding"/>
    <property type="evidence" value="ECO:0007669"/>
    <property type="project" value="UniProtKB-KW"/>
</dbReference>
<keyword evidence="5" id="KW-0862">Zinc</keyword>
<evidence type="ECO:0000256" key="3">
    <source>
        <dbReference type="ARBA" id="ARBA00022723"/>
    </source>
</evidence>
<evidence type="ECO:0000256" key="2">
    <source>
        <dbReference type="ARBA" id="ARBA00022670"/>
    </source>
</evidence>
<name>A0A7Y6TUY2_9BURK</name>
<keyword evidence="2 8" id="KW-0645">Protease</keyword>
<organism evidence="8 9">
    <name type="scientific">Piscinibacter koreensis</name>
    <dbReference type="NCBI Taxonomy" id="2742824"/>
    <lineage>
        <taxon>Bacteria</taxon>
        <taxon>Pseudomonadati</taxon>
        <taxon>Pseudomonadota</taxon>
        <taxon>Betaproteobacteria</taxon>
        <taxon>Burkholderiales</taxon>
        <taxon>Sphaerotilaceae</taxon>
        <taxon>Piscinibacter</taxon>
    </lineage>
</organism>
<reference evidence="8 9" key="1">
    <citation type="submission" date="2020-06" db="EMBL/GenBank/DDBJ databases">
        <title>Schlegella sp. ID0723 isolated from air conditioner.</title>
        <authorList>
            <person name="Kim D.Y."/>
            <person name="Kim D.-U."/>
        </authorList>
    </citation>
    <scope>NUCLEOTIDE SEQUENCE [LARGE SCALE GENOMIC DNA]</scope>
    <source>
        <strain evidence="8 9">ID0723</strain>
    </source>
</reference>
<dbReference type="GO" id="GO:0004222">
    <property type="term" value="F:metalloendopeptidase activity"/>
    <property type="evidence" value="ECO:0007669"/>
    <property type="project" value="InterPro"/>
</dbReference>
<dbReference type="Gene3D" id="3.30.2010.10">
    <property type="entry name" value="Metalloproteases ('zincins'), catalytic domain"/>
    <property type="match status" value="1"/>
</dbReference>
<dbReference type="AlphaFoldDB" id="A0A7Y6TUY2"/>
<dbReference type="EMBL" id="JABWMJ010000001">
    <property type="protein sequence ID" value="NUZ04458.1"/>
    <property type="molecule type" value="Genomic_DNA"/>
</dbReference>
<evidence type="ECO:0000256" key="1">
    <source>
        <dbReference type="ARBA" id="ARBA00001947"/>
    </source>
</evidence>
<proteinExistence type="predicted"/>
<dbReference type="Proteomes" id="UP000529637">
    <property type="component" value="Unassembled WGS sequence"/>
</dbReference>
<keyword evidence="9" id="KW-1185">Reference proteome</keyword>
<comment type="cofactor">
    <cofactor evidence="1">
        <name>Zn(2+)</name>
        <dbReference type="ChEBI" id="CHEBI:29105"/>
    </cofactor>
</comment>
<gene>
    <name evidence="8" type="ORF">HQN59_01660</name>
</gene>
<evidence type="ECO:0000259" key="7">
    <source>
        <dbReference type="Pfam" id="PF01435"/>
    </source>
</evidence>
<sequence>MWARPSASKCVSGSFIGATGSGKRLRHHSDALSARFRVTNRSKLWSPAALRRVALACALALGAPLGSAPAFAQNNLPALGDPDSADFGVGTERKIGDEIMREIRRDPAYMDDPLLLEYVQSIWQPLLAQARTLGNITSEIDQRFAWEPFLVRDASVNAFALPGGYVGVHLGLIAITANRDELASVLAHEMSHVTQRHIARSVTSGKRQSLASMAALVLGLLAASRSNSPDAVNAVVAGSQAAAIQGQLNFSRDMEREADRVGFAVMSGAGFAPAGMASMFEKMEQSTRLTDAGGFPYLRTHPLTSQRIGEARSRLGTAPPVRLAGALEHTVAEARARVLMDTRSDALRVRQAQDAITTGTLAERLLAACESAHASSLLRDWARADAGFARALSLARSAPERSPRAERAIVFEMVQSQLSRGEAAKAGETFRPYANERSRPALLLGSQLALAAAPLDDATIKARASDLQTWVATHPNDSLAWTVLGQAWAKVNQPLRALRAEAEARVALGDLVGAIDRLRAGQRVARGGGPVDFIDASVIDARLRDVETQRKQLEADEKALR</sequence>
<feature type="domain" description="Peptidase M48" evidence="7">
    <location>
        <begin position="146"/>
        <end position="314"/>
    </location>
</feature>
<evidence type="ECO:0000256" key="6">
    <source>
        <dbReference type="ARBA" id="ARBA00023049"/>
    </source>
</evidence>
<keyword evidence="4" id="KW-0378">Hydrolase</keyword>
<dbReference type="InterPro" id="IPR051156">
    <property type="entry name" value="Mito/Outer_Membr_Metalloprot"/>
</dbReference>
<keyword evidence="6 8" id="KW-0482">Metalloprotease</keyword>
<evidence type="ECO:0000256" key="5">
    <source>
        <dbReference type="ARBA" id="ARBA00022833"/>
    </source>
</evidence>
<accession>A0A7Y6TUY2</accession>
<dbReference type="PANTHER" id="PTHR22726:SF1">
    <property type="entry name" value="METALLOENDOPEPTIDASE OMA1, MITOCHONDRIAL"/>
    <property type="match status" value="1"/>
</dbReference>
<dbReference type="Pfam" id="PF01435">
    <property type="entry name" value="Peptidase_M48"/>
    <property type="match status" value="1"/>
</dbReference>
<evidence type="ECO:0000256" key="4">
    <source>
        <dbReference type="ARBA" id="ARBA00022801"/>
    </source>
</evidence>
<dbReference type="InterPro" id="IPR001915">
    <property type="entry name" value="Peptidase_M48"/>
</dbReference>
<protein>
    <submittedName>
        <fullName evidence="8">M48 family metalloprotease</fullName>
    </submittedName>
</protein>
<dbReference type="PANTHER" id="PTHR22726">
    <property type="entry name" value="METALLOENDOPEPTIDASE OMA1"/>
    <property type="match status" value="1"/>
</dbReference>
<evidence type="ECO:0000313" key="8">
    <source>
        <dbReference type="EMBL" id="NUZ04458.1"/>
    </source>
</evidence>
<dbReference type="GO" id="GO:0016020">
    <property type="term" value="C:membrane"/>
    <property type="evidence" value="ECO:0007669"/>
    <property type="project" value="TreeGrafter"/>
</dbReference>